<evidence type="ECO:0000256" key="1">
    <source>
        <dbReference type="SAM" id="MobiDB-lite"/>
    </source>
</evidence>
<sequence>MGETNAIKYNRSKVRRRRRMVEKTLVTRKLRKLDFDEMNWTNMIPECPIYHPSEQEFQNPLVYLQKVAPEASKYGICKIVSPVTASNSADFVITKEKKDFKFETIVQPLRLSKWNEKDMITFSKRGRKYTYREFEALANKAFSNRFGSFEDLSSSSIEKAFWHEMIHGEKGTVEYGVNIEGSVFSCDPDDRLGTSKFNLKKLARLPQSPLRLIDKGIPGVTDPMLYIGMLFSMFAWHVEDHYLYSINYHHSGGNKTWYGVPSYAASEFEKTVLNHVYCNKVLTEHGENGAFQFIAHKTTMFPPNVLLQNDVPVYKALQKPGEFVVTFPKSYHAGFSHGFNCGEAVNFAIGDWFPLGAVASKRYAHLKMLPIIPYEELLCKEAMLIYKSSKFRSSKRKLEATLSYRAIVPSFLHLMQFYKTLLSRLNSSRNVSSSSNTLLASLTCSICQRDCYVAYLLCKKCYSYPICLFHDVVPQTCLCGRKYSVYKRNDMLELERAAKSFQQEKECIDALSLTSIFSYNINEYTKDLKNNNWHEEKSPRRGVNSLGAVSKRKRRVADNIKHKVEKKTKIRHRNNAPPSGMSTKRPRILY</sequence>
<dbReference type="GO" id="GO:0010468">
    <property type="term" value="P:regulation of gene expression"/>
    <property type="evidence" value="ECO:0007669"/>
    <property type="project" value="TreeGrafter"/>
</dbReference>
<dbReference type="Pfam" id="PF02375">
    <property type="entry name" value="JmjN"/>
    <property type="match status" value="1"/>
</dbReference>
<dbReference type="GO" id="GO:0000785">
    <property type="term" value="C:chromatin"/>
    <property type="evidence" value="ECO:0007669"/>
    <property type="project" value="TreeGrafter"/>
</dbReference>
<dbReference type="Gene3D" id="2.60.120.650">
    <property type="entry name" value="Cupin"/>
    <property type="match status" value="1"/>
</dbReference>
<dbReference type="PROSITE" id="PS51183">
    <property type="entry name" value="JMJN"/>
    <property type="match status" value="1"/>
</dbReference>
<dbReference type="SUPFAM" id="SSF51197">
    <property type="entry name" value="Clavaminate synthase-like"/>
    <property type="match status" value="1"/>
</dbReference>
<name>A0AAV1A3K3_VICFA</name>
<dbReference type="GO" id="GO:0005634">
    <property type="term" value="C:nucleus"/>
    <property type="evidence" value="ECO:0007669"/>
    <property type="project" value="TreeGrafter"/>
</dbReference>
<evidence type="ECO:0000259" key="3">
    <source>
        <dbReference type="PROSITE" id="PS51184"/>
    </source>
</evidence>
<reference evidence="4 5" key="1">
    <citation type="submission" date="2023-01" db="EMBL/GenBank/DDBJ databases">
        <authorList>
            <person name="Kreplak J."/>
        </authorList>
    </citation>
    <scope>NUCLEOTIDE SEQUENCE [LARGE SCALE GENOMIC DNA]</scope>
</reference>
<gene>
    <name evidence="4" type="ORF">VFH_III175440</name>
</gene>
<feature type="domain" description="JmjC" evidence="3">
    <location>
        <begin position="194"/>
        <end position="364"/>
    </location>
</feature>
<evidence type="ECO:0000259" key="2">
    <source>
        <dbReference type="PROSITE" id="PS51183"/>
    </source>
</evidence>
<dbReference type="InterPro" id="IPR003349">
    <property type="entry name" value="JmjN"/>
</dbReference>
<evidence type="ECO:0000313" key="4">
    <source>
        <dbReference type="EMBL" id="CAI8605275.1"/>
    </source>
</evidence>
<dbReference type="PANTHER" id="PTHR10694">
    <property type="entry name" value="LYSINE-SPECIFIC DEMETHYLASE"/>
    <property type="match status" value="1"/>
</dbReference>
<feature type="region of interest" description="Disordered" evidence="1">
    <location>
        <begin position="565"/>
        <end position="590"/>
    </location>
</feature>
<dbReference type="PANTHER" id="PTHR10694:SF106">
    <property type="entry name" value="TRANSCRIPTION FACTOR JUMONJI FAMILY PROTEIN"/>
    <property type="match status" value="1"/>
</dbReference>
<dbReference type="Pfam" id="PF02373">
    <property type="entry name" value="JmjC"/>
    <property type="match status" value="1"/>
</dbReference>
<dbReference type="AlphaFoldDB" id="A0AAV1A3K3"/>
<feature type="compositionally biased region" description="Basic residues" evidence="1">
    <location>
        <begin position="565"/>
        <end position="574"/>
    </location>
</feature>
<dbReference type="InterPro" id="IPR003347">
    <property type="entry name" value="JmjC_dom"/>
</dbReference>
<evidence type="ECO:0000313" key="5">
    <source>
        <dbReference type="Proteomes" id="UP001157006"/>
    </source>
</evidence>
<dbReference type="SMART" id="SM00558">
    <property type="entry name" value="JmjC"/>
    <property type="match status" value="1"/>
</dbReference>
<keyword evidence="5" id="KW-1185">Reference proteome</keyword>
<dbReference type="PROSITE" id="PS51184">
    <property type="entry name" value="JMJC"/>
    <property type="match status" value="1"/>
</dbReference>
<feature type="domain" description="JmjN" evidence="2">
    <location>
        <begin position="47"/>
        <end position="88"/>
    </location>
</feature>
<protein>
    <submittedName>
        <fullName evidence="4">Uncharacterized protein</fullName>
    </submittedName>
</protein>
<proteinExistence type="predicted"/>
<dbReference type="GO" id="GO:0032452">
    <property type="term" value="F:histone demethylase activity"/>
    <property type="evidence" value="ECO:0007669"/>
    <property type="project" value="TreeGrafter"/>
</dbReference>
<accession>A0AAV1A3K3</accession>
<dbReference type="EMBL" id="OX451738">
    <property type="protein sequence ID" value="CAI8605275.1"/>
    <property type="molecule type" value="Genomic_DNA"/>
</dbReference>
<organism evidence="4 5">
    <name type="scientific">Vicia faba</name>
    <name type="common">Broad bean</name>
    <name type="synonym">Faba vulgaris</name>
    <dbReference type="NCBI Taxonomy" id="3906"/>
    <lineage>
        <taxon>Eukaryota</taxon>
        <taxon>Viridiplantae</taxon>
        <taxon>Streptophyta</taxon>
        <taxon>Embryophyta</taxon>
        <taxon>Tracheophyta</taxon>
        <taxon>Spermatophyta</taxon>
        <taxon>Magnoliopsida</taxon>
        <taxon>eudicotyledons</taxon>
        <taxon>Gunneridae</taxon>
        <taxon>Pentapetalae</taxon>
        <taxon>rosids</taxon>
        <taxon>fabids</taxon>
        <taxon>Fabales</taxon>
        <taxon>Fabaceae</taxon>
        <taxon>Papilionoideae</taxon>
        <taxon>50 kb inversion clade</taxon>
        <taxon>NPAAA clade</taxon>
        <taxon>Hologalegina</taxon>
        <taxon>IRL clade</taxon>
        <taxon>Fabeae</taxon>
        <taxon>Vicia</taxon>
    </lineage>
</organism>
<dbReference type="Proteomes" id="UP001157006">
    <property type="component" value="Chromosome 3"/>
</dbReference>
<dbReference type="SMART" id="SM00545">
    <property type="entry name" value="JmjN"/>
    <property type="match status" value="1"/>
</dbReference>